<dbReference type="PANTHER" id="PTHR30203">
    <property type="entry name" value="OUTER MEMBRANE CATION EFFLUX PROTEIN"/>
    <property type="match status" value="1"/>
</dbReference>
<proteinExistence type="inferred from homology"/>
<dbReference type="Gene3D" id="2.20.200.10">
    <property type="entry name" value="Outer membrane efflux proteins (OEP)"/>
    <property type="match status" value="1"/>
</dbReference>
<organism evidence="4 5">
    <name type="scientific">Candidimonas nitroreducens</name>
    <dbReference type="NCBI Taxonomy" id="683354"/>
    <lineage>
        <taxon>Bacteria</taxon>
        <taxon>Pseudomonadati</taxon>
        <taxon>Pseudomonadota</taxon>
        <taxon>Betaproteobacteria</taxon>
        <taxon>Burkholderiales</taxon>
        <taxon>Alcaligenaceae</taxon>
        <taxon>Candidimonas</taxon>
    </lineage>
</organism>
<keyword evidence="2" id="KW-0564">Palmitate</keyword>
<comment type="subcellular location">
    <subcellularLocation>
        <location evidence="2">Cell membrane</location>
        <topology evidence="2">Lipid-anchor</topology>
    </subcellularLocation>
</comment>
<feature type="chain" id="PRO_5011828809" evidence="2">
    <location>
        <begin position="26"/>
        <end position="519"/>
    </location>
</feature>
<dbReference type="InterPro" id="IPR003423">
    <property type="entry name" value="OMP_efflux"/>
</dbReference>
<evidence type="ECO:0000256" key="3">
    <source>
        <dbReference type="SAM" id="MobiDB-lite"/>
    </source>
</evidence>
<evidence type="ECO:0000313" key="4">
    <source>
        <dbReference type="EMBL" id="OWT65517.1"/>
    </source>
</evidence>
<keyword evidence="2" id="KW-0449">Lipoprotein</keyword>
<keyword evidence="5" id="KW-1185">Reference proteome</keyword>
<gene>
    <name evidence="4" type="ORF">CEY11_01870</name>
</gene>
<protein>
    <submittedName>
        <fullName evidence="4">Multidrug transporter</fullName>
    </submittedName>
</protein>
<dbReference type="NCBIfam" id="TIGR01845">
    <property type="entry name" value="outer_NodT"/>
    <property type="match status" value="1"/>
</dbReference>
<dbReference type="EMBL" id="NJIH01000002">
    <property type="protein sequence ID" value="OWT65517.1"/>
    <property type="molecule type" value="Genomic_DNA"/>
</dbReference>
<dbReference type="GO" id="GO:0005886">
    <property type="term" value="C:plasma membrane"/>
    <property type="evidence" value="ECO:0007669"/>
    <property type="project" value="UniProtKB-SubCell"/>
</dbReference>
<evidence type="ECO:0000256" key="2">
    <source>
        <dbReference type="RuleBase" id="RU362097"/>
    </source>
</evidence>
<reference evidence="5" key="1">
    <citation type="submission" date="2017-06" db="EMBL/GenBank/DDBJ databases">
        <title>Herbaspirillum phytohormonus sp. nov., isolated from the root nodule of Robinia pseudoacacia in lead-zinc mine.</title>
        <authorList>
            <person name="Fan M."/>
            <person name="Lin Y."/>
        </authorList>
    </citation>
    <scope>NUCLEOTIDE SEQUENCE [LARGE SCALE GENOMIC DNA]</scope>
    <source>
        <strain evidence="5">SC-089</strain>
    </source>
</reference>
<evidence type="ECO:0000313" key="5">
    <source>
        <dbReference type="Proteomes" id="UP000214603"/>
    </source>
</evidence>
<dbReference type="RefSeq" id="WP_088601667.1">
    <property type="nucleotide sequence ID" value="NZ_NJIH01000002.1"/>
</dbReference>
<dbReference type="SUPFAM" id="SSF56954">
    <property type="entry name" value="Outer membrane efflux proteins (OEP)"/>
    <property type="match status" value="1"/>
</dbReference>
<feature type="region of interest" description="Disordered" evidence="3">
    <location>
        <begin position="496"/>
        <end position="519"/>
    </location>
</feature>
<accession>A0A225MVU5</accession>
<comment type="caution">
    <text evidence="4">The sequence shown here is derived from an EMBL/GenBank/DDBJ whole genome shotgun (WGS) entry which is preliminary data.</text>
</comment>
<keyword evidence="2" id="KW-0812">Transmembrane</keyword>
<dbReference type="PROSITE" id="PS51257">
    <property type="entry name" value="PROKAR_LIPOPROTEIN"/>
    <property type="match status" value="1"/>
</dbReference>
<dbReference type="OrthoDB" id="9770517at2"/>
<dbReference type="InterPro" id="IPR010131">
    <property type="entry name" value="MdtP/NodT-like"/>
</dbReference>
<evidence type="ECO:0000256" key="1">
    <source>
        <dbReference type="ARBA" id="ARBA00007613"/>
    </source>
</evidence>
<keyword evidence="2" id="KW-0472">Membrane</keyword>
<dbReference type="PANTHER" id="PTHR30203:SF32">
    <property type="entry name" value="CATION EFFLUX SYSTEM PROTEIN CUSC"/>
    <property type="match status" value="1"/>
</dbReference>
<dbReference type="GO" id="GO:0015562">
    <property type="term" value="F:efflux transmembrane transporter activity"/>
    <property type="evidence" value="ECO:0007669"/>
    <property type="project" value="InterPro"/>
</dbReference>
<dbReference type="Gene3D" id="1.20.1600.10">
    <property type="entry name" value="Outer membrane efflux proteins (OEP)"/>
    <property type="match status" value="1"/>
</dbReference>
<name>A0A225MVU5_9BURK</name>
<feature type="signal peptide" evidence="2">
    <location>
        <begin position="1"/>
        <end position="25"/>
    </location>
</feature>
<keyword evidence="2" id="KW-0732">Signal</keyword>
<sequence>MSPRSFRYAGVSAATALMLAGCSLAPDYQRPAAPVAQQYPDLQQAAAGAAREGTQSAAAATPQVAHTADLGWRQFFRDPRLQALIGIALENNRDMRIAVQNVLAAQAQYGIQAGARLPTIGLQGSSTITSSSQSVRRANGASTRMSRSLQAGVGISSFELDFFGRIKNLTKAAYEQYLATQEAQRTVQISLIGEVAQAYFNLRSAEQQADLLRKTMQSRQSTYDLVQSTFNNGVASALDVAQAKAQLDASRADLQATLRAQSQARNALQLVLGEPIPADLPAGAVFGRDQMLSAVPIGLPSDLLERRPDIMQAEHNLKAADANIGAARAQFFPNISITALLGLASPALSGLFQAGNGMWSFSPTITQPLFAGGSLAGNLDLAKANQKIAVAQYEKAIQTAFREVADALAGEATYSSQLDALRSEQTESQRALDLAQIRYKSGVDSFLQVQTAAVNLYAVQSSFLQAGLDSLVNRVNLYKALGGGWLENSGAPAAAAAQAPAGQAGGAPATAAPQKTSAS</sequence>
<keyword evidence="2" id="KW-1134">Transmembrane beta strand</keyword>
<dbReference type="Pfam" id="PF02321">
    <property type="entry name" value="OEP"/>
    <property type="match status" value="2"/>
</dbReference>
<dbReference type="AlphaFoldDB" id="A0A225MVU5"/>
<comment type="similarity">
    <text evidence="1 2">Belongs to the outer membrane factor (OMF) (TC 1.B.17) family.</text>
</comment>
<dbReference type="Proteomes" id="UP000214603">
    <property type="component" value="Unassembled WGS sequence"/>
</dbReference>